<sequence>MATFEFDPEFSKRVARTDEVGQLCHEKALQAAKYAYAHAPKRHDKETGKAPHPDSYAANLKTESRLTADGWKAVAYSDSVNWGFLEFGFKDRAGRWHAGLHLLSRGLKASRY</sequence>
<evidence type="ECO:0000313" key="2">
    <source>
        <dbReference type="Proteomes" id="UP001218629"/>
    </source>
</evidence>
<evidence type="ECO:0008006" key="3">
    <source>
        <dbReference type="Google" id="ProtNLM"/>
    </source>
</evidence>
<dbReference type="RefSeq" id="WP_274911799.1">
    <property type="nucleotide sequence ID" value="NZ_CP095749.1"/>
</dbReference>
<protein>
    <recommendedName>
        <fullName evidence="3">DUF4054 domain-containing protein</fullName>
    </recommendedName>
</protein>
<organism evidence="1 2">
    <name type="scientific">Streptomyces yunnanensis</name>
    <dbReference type="NCBI Taxonomy" id="156453"/>
    <lineage>
        <taxon>Bacteria</taxon>
        <taxon>Bacillati</taxon>
        <taxon>Actinomycetota</taxon>
        <taxon>Actinomycetes</taxon>
        <taxon>Kitasatosporales</taxon>
        <taxon>Streptomycetaceae</taxon>
        <taxon>Streptomyces</taxon>
    </lineage>
</organism>
<name>A0ABY8A4D7_9ACTN</name>
<dbReference type="Proteomes" id="UP001218629">
    <property type="component" value="Chromosome"/>
</dbReference>
<accession>A0ABY8A4D7</accession>
<keyword evidence="2" id="KW-1185">Reference proteome</keyword>
<dbReference type="EMBL" id="CP095749">
    <property type="protein sequence ID" value="WEB38760.1"/>
    <property type="molecule type" value="Genomic_DNA"/>
</dbReference>
<proteinExistence type="predicted"/>
<reference evidence="1 2" key="1">
    <citation type="submission" date="2022-03" db="EMBL/GenBank/DDBJ databases">
        <title>Streptomyces yunnanensis P86,complete genome.</title>
        <authorList>
            <person name="Chen S."/>
            <person name="Zhang Q."/>
        </authorList>
    </citation>
    <scope>NUCLEOTIDE SEQUENCE [LARGE SCALE GENOMIC DNA]</scope>
    <source>
        <strain evidence="1 2">P86</strain>
    </source>
</reference>
<evidence type="ECO:0000313" key="1">
    <source>
        <dbReference type="EMBL" id="WEB38760.1"/>
    </source>
</evidence>
<gene>
    <name evidence="1" type="ORF">MOV08_05205</name>
</gene>